<evidence type="ECO:0000313" key="2">
    <source>
        <dbReference type="EMBL" id="MDR7325447.1"/>
    </source>
</evidence>
<gene>
    <name evidence="2" type="ORF">J2S44_005697</name>
</gene>
<keyword evidence="3" id="KW-1185">Reference proteome</keyword>
<proteinExistence type="predicted"/>
<comment type="caution">
    <text evidence="2">The sequence shown here is derived from an EMBL/GenBank/DDBJ whole genome shotgun (WGS) entry which is preliminary data.</text>
</comment>
<dbReference type="EMBL" id="JAVDYC010000001">
    <property type="protein sequence ID" value="MDR7325447.1"/>
    <property type="molecule type" value="Genomic_DNA"/>
</dbReference>
<protein>
    <submittedName>
        <fullName evidence="2">Uncharacterized protein</fullName>
    </submittedName>
</protein>
<evidence type="ECO:0000256" key="1">
    <source>
        <dbReference type="SAM" id="MobiDB-lite"/>
    </source>
</evidence>
<feature type="region of interest" description="Disordered" evidence="1">
    <location>
        <begin position="1"/>
        <end position="44"/>
    </location>
</feature>
<name>A0AAE3ZTA4_9ACTN</name>
<organism evidence="2 3">
    <name type="scientific">Catenuloplanes niger</name>
    <dbReference type="NCBI Taxonomy" id="587534"/>
    <lineage>
        <taxon>Bacteria</taxon>
        <taxon>Bacillati</taxon>
        <taxon>Actinomycetota</taxon>
        <taxon>Actinomycetes</taxon>
        <taxon>Micromonosporales</taxon>
        <taxon>Micromonosporaceae</taxon>
        <taxon>Catenuloplanes</taxon>
    </lineage>
</organism>
<reference evidence="2 3" key="1">
    <citation type="submission" date="2023-07" db="EMBL/GenBank/DDBJ databases">
        <title>Sequencing the genomes of 1000 actinobacteria strains.</title>
        <authorList>
            <person name="Klenk H.-P."/>
        </authorList>
    </citation>
    <scope>NUCLEOTIDE SEQUENCE [LARGE SCALE GENOMIC DNA]</scope>
    <source>
        <strain evidence="2 3">DSM 44711</strain>
    </source>
</reference>
<sequence>MQPYADAPESRTWRAPVVPARRDGEMPSVGINPRPAKRKGRERS</sequence>
<evidence type="ECO:0000313" key="3">
    <source>
        <dbReference type="Proteomes" id="UP001183629"/>
    </source>
</evidence>
<accession>A0AAE3ZTA4</accession>
<dbReference type="AlphaFoldDB" id="A0AAE3ZTA4"/>
<feature type="compositionally biased region" description="Basic residues" evidence="1">
    <location>
        <begin position="35"/>
        <end position="44"/>
    </location>
</feature>
<dbReference type="Proteomes" id="UP001183629">
    <property type="component" value="Unassembled WGS sequence"/>
</dbReference>